<sequence>LSSQPAYTSTSNFYAFSVIRNAAFLVSSELYIYEISFIVRRKANLIFTYTFLLVLMLTLYSLLNY</sequence>
<feature type="non-terminal residue" evidence="2">
    <location>
        <position position="65"/>
    </location>
</feature>
<proteinExistence type="predicted"/>
<reference evidence="2" key="1">
    <citation type="journal article" date="2023" name="IScience">
        <title>Live-bearing cockroach genome reveals convergent evolutionary mechanisms linked to viviparity in insects and beyond.</title>
        <authorList>
            <person name="Fouks B."/>
            <person name="Harrison M.C."/>
            <person name="Mikhailova A.A."/>
            <person name="Marchal E."/>
            <person name="English S."/>
            <person name="Carruthers M."/>
            <person name="Jennings E.C."/>
            <person name="Chiamaka E.L."/>
            <person name="Frigard R.A."/>
            <person name="Pippel M."/>
            <person name="Attardo G.M."/>
            <person name="Benoit J.B."/>
            <person name="Bornberg-Bauer E."/>
            <person name="Tobe S.S."/>
        </authorList>
    </citation>
    <scope>NUCLEOTIDE SEQUENCE</scope>
    <source>
        <strain evidence="2">Stay&amp;Tobe</strain>
    </source>
</reference>
<dbReference type="EMBL" id="JASPKZ010006811">
    <property type="protein sequence ID" value="KAJ9587052.1"/>
    <property type="molecule type" value="Genomic_DNA"/>
</dbReference>
<protein>
    <submittedName>
        <fullName evidence="2">Uncharacterized protein</fullName>
    </submittedName>
</protein>
<feature type="non-terminal residue" evidence="2">
    <location>
        <position position="1"/>
    </location>
</feature>
<keyword evidence="1" id="KW-1133">Transmembrane helix</keyword>
<evidence type="ECO:0000313" key="3">
    <source>
        <dbReference type="Proteomes" id="UP001233999"/>
    </source>
</evidence>
<evidence type="ECO:0000256" key="1">
    <source>
        <dbReference type="SAM" id="Phobius"/>
    </source>
</evidence>
<evidence type="ECO:0000313" key="2">
    <source>
        <dbReference type="EMBL" id="KAJ9587052.1"/>
    </source>
</evidence>
<organism evidence="2 3">
    <name type="scientific">Diploptera punctata</name>
    <name type="common">Pacific beetle cockroach</name>
    <dbReference type="NCBI Taxonomy" id="6984"/>
    <lineage>
        <taxon>Eukaryota</taxon>
        <taxon>Metazoa</taxon>
        <taxon>Ecdysozoa</taxon>
        <taxon>Arthropoda</taxon>
        <taxon>Hexapoda</taxon>
        <taxon>Insecta</taxon>
        <taxon>Pterygota</taxon>
        <taxon>Neoptera</taxon>
        <taxon>Polyneoptera</taxon>
        <taxon>Dictyoptera</taxon>
        <taxon>Blattodea</taxon>
        <taxon>Blaberoidea</taxon>
        <taxon>Blaberidae</taxon>
        <taxon>Diplopterinae</taxon>
        <taxon>Diploptera</taxon>
    </lineage>
</organism>
<dbReference type="Proteomes" id="UP001233999">
    <property type="component" value="Unassembled WGS sequence"/>
</dbReference>
<gene>
    <name evidence="2" type="ORF">L9F63_019359</name>
</gene>
<feature type="transmembrane region" description="Helical" evidence="1">
    <location>
        <begin position="12"/>
        <end position="33"/>
    </location>
</feature>
<accession>A0AAD8EEP9</accession>
<keyword evidence="1" id="KW-0472">Membrane</keyword>
<feature type="transmembrane region" description="Helical" evidence="1">
    <location>
        <begin position="45"/>
        <end position="63"/>
    </location>
</feature>
<comment type="caution">
    <text evidence="2">The sequence shown here is derived from an EMBL/GenBank/DDBJ whole genome shotgun (WGS) entry which is preliminary data.</text>
</comment>
<dbReference type="AlphaFoldDB" id="A0AAD8EEP9"/>
<keyword evidence="1" id="KW-0812">Transmembrane</keyword>
<keyword evidence="3" id="KW-1185">Reference proteome</keyword>
<name>A0AAD8EEP9_DIPPU</name>
<reference evidence="2" key="2">
    <citation type="submission" date="2023-05" db="EMBL/GenBank/DDBJ databases">
        <authorList>
            <person name="Fouks B."/>
        </authorList>
    </citation>
    <scope>NUCLEOTIDE SEQUENCE</scope>
    <source>
        <strain evidence="2">Stay&amp;Tobe</strain>
        <tissue evidence="2">Testes</tissue>
    </source>
</reference>